<dbReference type="GO" id="GO:0016020">
    <property type="term" value="C:membrane"/>
    <property type="evidence" value="ECO:0000318"/>
    <property type="project" value="GO_Central"/>
</dbReference>
<feature type="transmembrane region" description="Helical" evidence="10">
    <location>
        <begin position="387"/>
        <end position="404"/>
    </location>
</feature>
<evidence type="ECO:0000256" key="9">
    <source>
        <dbReference type="ARBA" id="ARBA00038187"/>
    </source>
</evidence>
<gene>
    <name evidence="12" type="ORF">ZOSMA_81G01090</name>
</gene>
<dbReference type="OrthoDB" id="407410at2759"/>
<dbReference type="PANTHER" id="PTHR12266">
    <property type="entry name" value="NA+/CA2+ K+ INDEPENDENT EXCHANGER"/>
    <property type="match status" value="1"/>
</dbReference>
<keyword evidence="7 10" id="KW-0472">Membrane</keyword>
<keyword evidence="6" id="KW-0915">Sodium</keyword>
<evidence type="ECO:0000256" key="1">
    <source>
        <dbReference type="ARBA" id="ARBA00004141"/>
    </source>
</evidence>
<dbReference type="GO" id="GO:0015297">
    <property type="term" value="F:antiporter activity"/>
    <property type="evidence" value="ECO:0007669"/>
    <property type="project" value="UniProtKB-KW"/>
</dbReference>
<keyword evidence="8" id="KW-0739">Sodium transport</keyword>
<feature type="transmembrane region" description="Helical" evidence="10">
    <location>
        <begin position="248"/>
        <end position="270"/>
    </location>
</feature>
<feature type="transmembrane region" description="Helical" evidence="10">
    <location>
        <begin position="188"/>
        <end position="210"/>
    </location>
</feature>
<proteinExistence type="inferred from homology"/>
<dbReference type="PANTHER" id="PTHR12266:SF0">
    <property type="entry name" value="MITOCHONDRIAL SODIUM_CALCIUM EXCHANGER PROTEIN"/>
    <property type="match status" value="1"/>
</dbReference>
<feature type="transmembrane region" description="Helical" evidence="10">
    <location>
        <begin position="114"/>
        <end position="132"/>
    </location>
</feature>
<feature type="transmembrane region" description="Helical" evidence="10">
    <location>
        <begin position="556"/>
        <end position="573"/>
    </location>
</feature>
<comment type="caution">
    <text evidence="12">The sequence shown here is derived from an EMBL/GenBank/DDBJ whole genome shotgun (WGS) entry which is preliminary data.</text>
</comment>
<feature type="transmembrane region" description="Helical" evidence="10">
    <location>
        <begin position="470"/>
        <end position="493"/>
    </location>
</feature>
<evidence type="ECO:0000256" key="4">
    <source>
        <dbReference type="ARBA" id="ARBA00022692"/>
    </source>
</evidence>
<dbReference type="GO" id="GO:0006814">
    <property type="term" value="P:sodium ion transport"/>
    <property type="evidence" value="ECO:0007669"/>
    <property type="project" value="UniProtKB-KW"/>
</dbReference>
<feature type="transmembrane region" description="Helical" evidence="10">
    <location>
        <begin position="514"/>
        <end position="536"/>
    </location>
</feature>
<dbReference type="STRING" id="29655.A0A0K9NPH4"/>
<feature type="transmembrane region" description="Helical" evidence="10">
    <location>
        <begin position="585"/>
        <end position="607"/>
    </location>
</feature>
<dbReference type="OMA" id="IWIMNIA"/>
<dbReference type="GO" id="GO:0006812">
    <property type="term" value="P:monoatomic cation transport"/>
    <property type="evidence" value="ECO:0000318"/>
    <property type="project" value="GO_Central"/>
</dbReference>
<feature type="transmembrane region" description="Helical" evidence="10">
    <location>
        <begin position="12"/>
        <end position="29"/>
    </location>
</feature>
<dbReference type="InterPro" id="IPR044880">
    <property type="entry name" value="NCX_ion-bd_dom_sf"/>
</dbReference>
<sequence length="608" mass="67207">MGTIVPPVLRGFRASFNFICALVLVFFLFRNQTSERGSVDHPIKTVYRKSFAEIPTTNSSGAVLEDLAEECMGFSKHIGFDNECEFLKSHSHCLSDGLFDYLSFFYCTCGQFRILGYIVLGLWLVGLFYMLGNTAADFFCCSLEKLSSLLKLPPTVAGVTLLPLGNGAPDVFASIAAFMSNGNGNVGLNSVLGGAVFITCIVVGTVSFCVSDKMIQIDRRCFFRDIGFFLLTLVFLSSILIFGKVNVWGALFFVFIYVLYAFTVAANELLRKHARRLKLYTMTPLLPVRGSIFSQESEEDESIYSHLLDSMDIDSEVPQLHALPQWMWATNVAIYSNQPISDDGSDEELDGFLPFTCSKICSWMELPLILPRRLTIPIIEDGRWSKFYAVSSAFLAPILLAFLWNQGSNISTIVVSYIMGILFGVLLAVLAYLYTIPSRPPQRFLFPWVFGGFFMSIVWFYIIANELVSLLVSLGAIFGINPSILGLTVLAWGNSMGDLMSNVALAANRGKDGLQIAMSGCYAGPMFNTLAGLGVSMLLSAMKVSPQMYILPSDTSLVYTMAFLMFGLLYSLVVLPRNDMRPNKLLGTGLIIIYAVFLIVRISIALLD</sequence>
<reference evidence="13" key="1">
    <citation type="journal article" date="2016" name="Nature">
        <title>The genome of the seagrass Zostera marina reveals angiosperm adaptation to the sea.</title>
        <authorList>
            <person name="Olsen J.L."/>
            <person name="Rouze P."/>
            <person name="Verhelst B."/>
            <person name="Lin Y.-C."/>
            <person name="Bayer T."/>
            <person name="Collen J."/>
            <person name="Dattolo E."/>
            <person name="De Paoli E."/>
            <person name="Dittami S."/>
            <person name="Maumus F."/>
            <person name="Michel G."/>
            <person name="Kersting A."/>
            <person name="Lauritano C."/>
            <person name="Lohaus R."/>
            <person name="Toepel M."/>
            <person name="Tonon T."/>
            <person name="Vanneste K."/>
            <person name="Amirebrahimi M."/>
            <person name="Brakel J."/>
            <person name="Bostroem C."/>
            <person name="Chovatia M."/>
            <person name="Grimwood J."/>
            <person name="Jenkins J.W."/>
            <person name="Jueterbock A."/>
            <person name="Mraz A."/>
            <person name="Stam W.T."/>
            <person name="Tice H."/>
            <person name="Bornberg-Bauer E."/>
            <person name="Green P.J."/>
            <person name="Pearson G.A."/>
            <person name="Procaccini G."/>
            <person name="Duarte C.M."/>
            <person name="Schmutz J."/>
            <person name="Reusch T.B.H."/>
            <person name="Van de Peer Y."/>
        </authorList>
    </citation>
    <scope>NUCLEOTIDE SEQUENCE [LARGE SCALE GENOMIC DNA]</scope>
    <source>
        <strain evidence="13">cv. Finnish</strain>
    </source>
</reference>
<dbReference type="Gene3D" id="1.20.1420.30">
    <property type="entry name" value="NCX, central ion-binding region"/>
    <property type="match status" value="2"/>
</dbReference>
<evidence type="ECO:0000256" key="8">
    <source>
        <dbReference type="ARBA" id="ARBA00023201"/>
    </source>
</evidence>
<keyword evidence="8" id="KW-0406">Ion transport</keyword>
<evidence type="ECO:0000256" key="7">
    <source>
        <dbReference type="ARBA" id="ARBA00023136"/>
    </source>
</evidence>
<dbReference type="InterPro" id="IPR004837">
    <property type="entry name" value="NaCa_Exmemb"/>
</dbReference>
<comment type="similarity">
    <text evidence="9">Belongs to the Ca(2+):cation antiporter (CaCA) (TC 2.A.19) family. Cation/calcium exchanger (CCX) subfamily.</text>
</comment>
<evidence type="ECO:0000313" key="13">
    <source>
        <dbReference type="Proteomes" id="UP000036987"/>
    </source>
</evidence>
<evidence type="ECO:0000256" key="6">
    <source>
        <dbReference type="ARBA" id="ARBA00023053"/>
    </source>
</evidence>
<keyword evidence="2" id="KW-0813">Transport</keyword>
<dbReference type="GO" id="GO:0008324">
    <property type="term" value="F:monoatomic cation transmembrane transporter activity"/>
    <property type="evidence" value="ECO:0000318"/>
    <property type="project" value="GO_Central"/>
</dbReference>
<feature type="transmembrane region" description="Helical" evidence="10">
    <location>
        <begin position="410"/>
        <end position="433"/>
    </location>
</feature>
<evidence type="ECO:0000256" key="3">
    <source>
        <dbReference type="ARBA" id="ARBA00022449"/>
    </source>
</evidence>
<dbReference type="Pfam" id="PF01699">
    <property type="entry name" value="Na_Ca_ex"/>
    <property type="match status" value="2"/>
</dbReference>
<keyword evidence="5 10" id="KW-1133">Transmembrane helix</keyword>
<keyword evidence="3" id="KW-0050">Antiport</keyword>
<evidence type="ECO:0000259" key="11">
    <source>
        <dbReference type="Pfam" id="PF01699"/>
    </source>
</evidence>
<keyword evidence="4 10" id="KW-0812">Transmembrane</keyword>
<accession>A0A0K9NPH4</accession>
<organism evidence="12 13">
    <name type="scientific">Zostera marina</name>
    <name type="common">Eelgrass</name>
    <dbReference type="NCBI Taxonomy" id="29655"/>
    <lineage>
        <taxon>Eukaryota</taxon>
        <taxon>Viridiplantae</taxon>
        <taxon>Streptophyta</taxon>
        <taxon>Embryophyta</taxon>
        <taxon>Tracheophyta</taxon>
        <taxon>Spermatophyta</taxon>
        <taxon>Magnoliopsida</taxon>
        <taxon>Liliopsida</taxon>
        <taxon>Zosteraceae</taxon>
        <taxon>Zostera</taxon>
    </lineage>
</organism>
<dbReference type="EMBL" id="LFYR01002015">
    <property type="protein sequence ID" value="KMZ57890.1"/>
    <property type="molecule type" value="Genomic_DNA"/>
</dbReference>
<evidence type="ECO:0000313" key="12">
    <source>
        <dbReference type="EMBL" id="KMZ57890.1"/>
    </source>
</evidence>
<dbReference type="InterPro" id="IPR051359">
    <property type="entry name" value="CaCA_antiporter"/>
</dbReference>
<dbReference type="Proteomes" id="UP000036987">
    <property type="component" value="Unassembled WGS sequence"/>
</dbReference>
<protein>
    <submittedName>
        <fullName evidence="12">Cation/calcium exchanger 4</fullName>
    </submittedName>
</protein>
<name>A0A0K9NPH4_ZOSMR</name>
<comment type="subcellular location">
    <subcellularLocation>
        <location evidence="1">Membrane</location>
        <topology evidence="1">Multi-pass membrane protein</topology>
    </subcellularLocation>
</comment>
<dbReference type="AlphaFoldDB" id="A0A0K9NPH4"/>
<feature type="domain" description="Sodium/calcium exchanger membrane region" evidence="11">
    <location>
        <begin position="121"/>
        <end position="264"/>
    </location>
</feature>
<evidence type="ECO:0000256" key="5">
    <source>
        <dbReference type="ARBA" id="ARBA00022989"/>
    </source>
</evidence>
<evidence type="ECO:0000256" key="10">
    <source>
        <dbReference type="SAM" id="Phobius"/>
    </source>
</evidence>
<evidence type="ECO:0000256" key="2">
    <source>
        <dbReference type="ARBA" id="ARBA00022448"/>
    </source>
</evidence>
<feature type="transmembrane region" description="Helical" evidence="10">
    <location>
        <begin position="445"/>
        <end position="464"/>
    </location>
</feature>
<feature type="transmembrane region" description="Helical" evidence="10">
    <location>
        <begin position="222"/>
        <end position="242"/>
    </location>
</feature>
<feature type="domain" description="Sodium/calcium exchanger membrane region" evidence="11">
    <location>
        <begin position="449"/>
        <end position="602"/>
    </location>
</feature>
<keyword evidence="13" id="KW-1185">Reference proteome</keyword>